<evidence type="ECO:0000256" key="2">
    <source>
        <dbReference type="ARBA" id="ARBA00022748"/>
    </source>
</evidence>
<dbReference type="PANTHER" id="PTHR42852:SF6">
    <property type="entry name" value="THIOL:DISULFIDE INTERCHANGE PROTEIN DSBE"/>
    <property type="match status" value="1"/>
</dbReference>
<proteinExistence type="predicted"/>
<dbReference type="Pfam" id="PF00578">
    <property type="entry name" value="AhpC-TSA"/>
    <property type="match status" value="1"/>
</dbReference>
<reference evidence="6 7" key="1">
    <citation type="submission" date="2017-08" db="EMBL/GenBank/DDBJ databases">
        <title>Infants hospitalized years apart are colonized by the same room-sourced microbial strains.</title>
        <authorList>
            <person name="Brooks B."/>
            <person name="Olm M.R."/>
            <person name="Firek B.A."/>
            <person name="Baker R."/>
            <person name="Thomas B.C."/>
            <person name="Morowitz M.J."/>
            <person name="Banfield J.F."/>
        </authorList>
    </citation>
    <scope>NUCLEOTIDE SEQUENCE [LARGE SCALE GENOMIC DNA]</scope>
    <source>
        <strain evidence="6">S2_018_000_R2_104</strain>
    </source>
</reference>
<dbReference type="GO" id="GO:0016209">
    <property type="term" value="F:antioxidant activity"/>
    <property type="evidence" value="ECO:0007669"/>
    <property type="project" value="InterPro"/>
</dbReference>
<comment type="subcellular location">
    <subcellularLocation>
        <location evidence="1">Cell envelope</location>
    </subcellularLocation>
</comment>
<accession>A0A2W4ZGX6</accession>
<keyword evidence="2" id="KW-0201">Cytochrome c-type biogenesis</keyword>
<dbReference type="CDD" id="cd02966">
    <property type="entry name" value="TlpA_like_family"/>
    <property type="match status" value="1"/>
</dbReference>
<dbReference type="InterPro" id="IPR013766">
    <property type="entry name" value="Thioredoxin_domain"/>
</dbReference>
<protein>
    <recommendedName>
        <fullName evidence="5">Thioredoxin domain-containing protein</fullName>
    </recommendedName>
</protein>
<dbReference type="InterPro" id="IPR036249">
    <property type="entry name" value="Thioredoxin-like_sf"/>
</dbReference>
<dbReference type="InterPro" id="IPR000866">
    <property type="entry name" value="AhpC/TSA"/>
</dbReference>
<sequence>MNRNIAILIALVAATALYTIYTEKMRPPVTDALVKTKTLITEQAAPDFEFTDIKGNKLRLSDFRGQAVIVNFWASWCAPCVVEFPQMVRLAQATKGKSVFIFLSWDEKDEDITRFLKKHAPSGMPENIVIGHDKSRSIAQDLFQTYRLPETYLLTSRLNIADKIIGADIAWDGDAMIRRIQDLSAQ</sequence>
<evidence type="ECO:0000256" key="1">
    <source>
        <dbReference type="ARBA" id="ARBA00004196"/>
    </source>
</evidence>
<evidence type="ECO:0000259" key="5">
    <source>
        <dbReference type="PROSITE" id="PS51352"/>
    </source>
</evidence>
<evidence type="ECO:0000313" key="7">
    <source>
        <dbReference type="Proteomes" id="UP000249557"/>
    </source>
</evidence>
<keyword evidence="4" id="KW-0676">Redox-active center</keyword>
<keyword evidence="3" id="KW-1015">Disulfide bond</keyword>
<dbReference type="GO" id="GO:0017004">
    <property type="term" value="P:cytochrome complex assembly"/>
    <property type="evidence" value="ECO:0007669"/>
    <property type="project" value="UniProtKB-KW"/>
</dbReference>
<dbReference type="InterPro" id="IPR017937">
    <property type="entry name" value="Thioredoxin_CS"/>
</dbReference>
<comment type="caution">
    <text evidence="6">The sequence shown here is derived from an EMBL/GenBank/DDBJ whole genome shotgun (WGS) entry which is preliminary data.</text>
</comment>
<name>A0A2W4ZGX6_9BACT</name>
<feature type="domain" description="Thioredoxin" evidence="5">
    <location>
        <begin position="39"/>
        <end position="185"/>
    </location>
</feature>
<dbReference type="Gene3D" id="3.40.30.10">
    <property type="entry name" value="Glutaredoxin"/>
    <property type="match status" value="1"/>
</dbReference>
<dbReference type="InterPro" id="IPR050553">
    <property type="entry name" value="Thioredoxin_ResA/DsbE_sf"/>
</dbReference>
<dbReference type="SUPFAM" id="SSF52833">
    <property type="entry name" value="Thioredoxin-like"/>
    <property type="match status" value="1"/>
</dbReference>
<dbReference type="AlphaFoldDB" id="A0A2W4ZGX6"/>
<evidence type="ECO:0000256" key="3">
    <source>
        <dbReference type="ARBA" id="ARBA00023157"/>
    </source>
</evidence>
<organism evidence="6 7">
    <name type="scientific">Micavibrio aeruginosavorus</name>
    <dbReference type="NCBI Taxonomy" id="349221"/>
    <lineage>
        <taxon>Bacteria</taxon>
        <taxon>Pseudomonadati</taxon>
        <taxon>Bdellovibrionota</taxon>
        <taxon>Bdellovibrionia</taxon>
        <taxon>Bdellovibrionales</taxon>
        <taxon>Pseudobdellovibrionaceae</taxon>
        <taxon>Micavibrio</taxon>
    </lineage>
</organism>
<dbReference type="GO" id="GO:0016491">
    <property type="term" value="F:oxidoreductase activity"/>
    <property type="evidence" value="ECO:0007669"/>
    <property type="project" value="InterPro"/>
</dbReference>
<dbReference type="PANTHER" id="PTHR42852">
    <property type="entry name" value="THIOL:DISULFIDE INTERCHANGE PROTEIN DSBE"/>
    <property type="match status" value="1"/>
</dbReference>
<dbReference type="Proteomes" id="UP000249557">
    <property type="component" value="Unassembled WGS sequence"/>
</dbReference>
<evidence type="ECO:0000313" key="6">
    <source>
        <dbReference type="EMBL" id="PZO80896.1"/>
    </source>
</evidence>
<dbReference type="EMBL" id="QFNK01000320">
    <property type="protein sequence ID" value="PZO80896.1"/>
    <property type="molecule type" value="Genomic_DNA"/>
</dbReference>
<dbReference type="PROSITE" id="PS51352">
    <property type="entry name" value="THIOREDOXIN_2"/>
    <property type="match status" value="1"/>
</dbReference>
<evidence type="ECO:0000256" key="4">
    <source>
        <dbReference type="ARBA" id="ARBA00023284"/>
    </source>
</evidence>
<dbReference type="GO" id="GO:0030313">
    <property type="term" value="C:cell envelope"/>
    <property type="evidence" value="ECO:0007669"/>
    <property type="project" value="UniProtKB-SubCell"/>
</dbReference>
<dbReference type="PROSITE" id="PS00194">
    <property type="entry name" value="THIOREDOXIN_1"/>
    <property type="match status" value="1"/>
</dbReference>
<gene>
    <name evidence="6" type="ORF">DI626_11120</name>
</gene>